<dbReference type="SUPFAM" id="SSF52540">
    <property type="entry name" value="P-loop containing nucleoside triphosphate hydrolases"/>
    <property type="match status" value="1"/>
</dbReference>
<dbReference type="EnsemblPlants" id="ORUFI08G08310.1">
    <property type="protein sequence ID" value="ORUFI08G08310.1"/>
    <property type="gene ID" value="ORUFI08G08310"/>
</dbReference>
<keyword evidence="2 3" id="KW-0808">Transferase</keyword>
<evidence type="ECO:0000313" key="5">
    <source>
        <dbReference type="EnsemblPlants" id="ORUFI08G08310.1"/>
    </source>
</evidence>
<reference evidence="5" key="2">
    <citation type="submission" date="2015-06" db="UniProtKB">
        <authorList>
            <consortium name="EnsemblPlants"/>
        </authorList>
    </citation>
    <scope>IDENTIFICATION</scope>
</reference>
<protein>
    <recommendedName>
        <fullName evidence="3">Sulfotransferase</fullName>
        <ecNumber evidence="3">2.8.2.-</ecNumber>
    </recommendedName>
</protein>
<dbReference type="InterPro" id="IPR000863">
    <property type="entry name" value="Sulfotransferase_dom"/>
</dbReference>
<evidence type="ECO:0000256" key="2">
    <source>
        <dbReference type="ARBA" id="ARBA00022679"/>
    </source>
</evidence>
<dbReference type="Pfam" id="PF00685">
    <property type="entry name" value="Sulfotransfer_1"/>
    <property type="match status" value="1"/>
</dbReference>
<dbReference type="Gramene" id="ORUFI08G08310.1">
    <property type="protein sequence ID" value="ORUFI08G08310.1"/>
    <property type="gene ID" value="ORUFI08G08310"/>
</dbReference>
<dbReference type="PANTHER" id="PTHR11783">
    <property type="entry name" value="SULFOTRANSFERASE SULT"/>
    <property type="match status" value="1"/>
</dbReference>
<dbReference type="eggNOG" id="KOG1584">
    <property type="taxonomic scope" value="Eukaryota"/>
</dbReference>
<evidence type="ECO:0000259" key="4">
    <source>
        <dbReference type="Pfam" id="PF00685"/>
    </source>
</evidence>
<dbReference type="EC" id="2.8.2.-" evidence="3"/>
<dbReference type="GO" id="GO:0008146">
    <property type="term" value="F:sulfotransferase activity"/>
    <property type="evidence" value="ECO:0007669"/>
    <property type="project" value="InterPro"/>
</dbReference>
<reference evidence="6" key="1">
    <citation type="submission" date="2013-06" db="EMBL/GenBank/DDBJ databases">
        <authorList>
            <person name="Zhao Q."/>
        </authorList>
    </citation>
    <scope>NUCLEOTIDE SEQUENCE</scope>
    <source>
        <strain evidence="6">cv. W1943</strain>
    </source>
</reference>
<dbReference type="InterPro" id="IPR027417">
    <property type="entry name" value="P-loop_NTPase"/>
</dbReference>
<dbReference type="Gene3D" id="3.40.50.300">
    <property type="entry name" value="P-loop containing nucleotide triphosphate hydrolases"/>
    <property type="match status" value="1"/>
</dbReference>
<feature type="domain" description="Sulfotransferase" evidence="4">
    <location>
        <begin position="87"/>
        <end position="345"/>
    </location>
</feature>
<evidence type="ECO:0000256" key="3">
    <source>
        <dbReference type="RuleBase" id="RU361155"/>
    </source>
</evidence>
<dbReference type="Proteomes" id="UP000008022">
    <property type="component" value="Unassembled WGS sequence"/>
</dbReference>
<comment type="similarity">
    <text evidence="1 3">Belongs to the sulfotransferase 1 family.</text>
</comment>
<dbReference type="HOGENOM" id="CLU_027239_0_1_1"/>
<accession>A0A0E0QG46</accession>
<sequence>MANKGGEPAARAAVRHGGGPVAFKDAVDVDATPVRPPTELAAAVSALPAGVSYGQPMRCYGGTWVFESWAQGVVAMHRGGLVPRAGDVLLASLPKSGTTWLKALAFATMARRACPPPASPDHPLRRLNPHDCVPLLDRLFAAGRDALLDELPSPRLMCTHMPLSLLPPAVADGNSNTKIIYICRDQKDRLVSIWHFRKRNVPDLLLQEVYESICDGTGFAGPVWDHLLGYWRASKIDLGRVLFLKYEEVLRDPVNTVRELAQFVGQPFSDTEEEAGIVVEIVKLCSLESLRSQKANKEGIQGVYIKFSHDSYFRKGVEGDWRNHMTPKMGEHLDSIMREKFDGSGLTI</sequence>
<name>A0A0E0QG46_ORYRU</name>
<organism evidence="5 6">
    <name type="scientific">Oryza rufipogon</name>
    <name type="common">Brownbeard rice</name>
    <name type="synonym">Asian wild rice</name>
    <dbReference type="NCBI Taxonomy" id="4529"/>
    <lineage>
        <taxon>Eukaryota</taxon>
        <taxon>Viridiplantae</taxon>
        <taxon>Streptophyta</taxon>
        <taxon>Embryophyta</taxon>
        <taxon>Tracheophyta</taxon>
        <taxon>Spermatophyta</taxon>
        <taxon>Magnoliopsida</taxon>
        <taxon>Liliopsida</taxon>
        <taxon>Poales</taxon>
        <taxon>Poaceae</taxon>
        <taxon>BOP clade</taxon>
        <taxon>Oryzoideae</taxon>
        <taxon>Oryzeae</taxon>
        <taxon>Oryzinae</taxon>
        <taxon>Oryza</taxon>
    </lineage>
</organism>
<dbReference type="OMA" id="PVQFLPQ"/>
<keyword evidence="6" id="KW-1185">Reference proteome</keyword>
<evidence type="ECO:0000256" key="1">
    <source>
        <dbReference type="ARBA" id="ARBA00005771"/>
    </source>
</evidence>
<proteinExistence type="inferred from homology"/>
<evidence type="ECO:0000313" key="6">
    <source>
        <dbReference type="Proteomes" id="UP000008022"/>
    </source>
</evidence>
<dbReference type="AlphaFoldDB" id="A0A0E0QG46"/>